<dbReference type="GeneID" id="89932792"/>
<keyword evidence="1" id="KW-0812">Transmembrane</keyword>
<comment type="caution">
    <text evidence="2">The sequence shown here is derived from an EMBL/GenBank/DDBJ whole genome shotgun (WGS) entry which is preliminary data.</text>
</comment>
<keyword evidence="3" id="KW-1185">Reference proteome</keyword>
<evidence type="ECO:0000313" key="3">
    <source>
        <dbReference type="Proteomes" id="UP001302812"/>
    </source>
</evidence>
<reference evidence="2" key="1">
    <citation type="journal article" date="2023" name="Mol. Phylogenet. Evol.">
        <title>Genome-scale phylogeny and comparative genomics of the fungal order Sordariales.</title>
        <authorList>
            <person name="Hensen N."/>
            <person name="Bonometti L."/>
            <person name="Westerberg I."/>
            <person name="Brannstrom I.O."/>
            <person name="Guillou S."/>
            <person name="Cros-Aarteil S."/>
            <person name="Calhoun S."/>
            <person name="Haridas S."/>
            <person name="Kuo A."/>
            <person name="Mondo S."/>
            <person name="Pangilinan J."/>
            <person name="Riley R."/>
            <person name="LaButti K."/>
            <person name="Andreopoulos B."/>
            <person name="Lipzen A."/>
            <person name="Chen C."/>
            <person name="Yan M."/>
            <person name="Daum C."/>
            <person name="Ng V."/>
            <person name="Clum A."/>
            <person name="Steindorff A."/>
            <person name="Ohm R.A."/>
            <person name="Martin F."/>
            <person name="Silar P."/>
            <person name="Natvig D.O."/>
            <person name="Lalanne C."/>
            <person name="Gautier V."/>
            <person name="Ament-Velasquez S.L."/>
            <person name="Kruys A."/>
            <person name="Hutchinson M.I."/>
            <person name="Powell A.J."/>
            <person name="Barry K."/>
            <person name="Miller A.N."/>
            <person name="Grigoriev I.V."/>
            <person name="Debuchy R."/>
            <person name="Gladieux P."/>
            <person name="Hiltunen Thoren M."/>
            <person name="Johannesson H."/>
        </authorList>
    </citation>
    <scope>NUCLEOTIDE SEQUENCE</scope>
    <source>
        <strain evidence="2">CBS 508.74</strain>
    </source>
</reference>
<organism evidence="2 3">
    <name type="scientific">Canariomyces notabilis</name>
    <dbReference type="NCBI Taxonomy" id="2074819"/>
    <lineage>
        <taxon>Eukaryota</taxon>
        <taxon>Fungi</taxon>
        <taxon>Dikarya</taxon>
        <taxon>Ascomycota</taxon>
        <taxon>Pezizomycotina</taxon>
        <taxon>Sordariomycetes</taxon>
        <taxon>Sordariomycetidae</taxon>
        <taxon>Sordariales</taxon>
        <taxon>Chaetomiaceae</taxon>
        <taxon>Canariomyces</taxon>
    </lineage>
</organism>
<keyword evidence="1" id="KW-0472">Membrane</keyword>
<dbReference type="EMBL" id="MU853345">
    <property type="protein sequence ID" value="KAK4111755.1"/>
    <property type="molecule type" value="Genomic_DNA"/>
</dbReference>
<protein>
    <submittedName>
        <fullName evidence="2">Uncharacterized protein</fullName>
    </submittedName>
</protein>
<proteinExistence type="predicted"/>
<reference evidence="2" key="2">
    <citation type="submission" date="2023-05" db="EMBL/GenBank/DDBJ databases">
        <authorList>
            <consortium name="Lawrence Berkeley National Laboratory"/>
            <person name="Steindorff A."/>
            <person name="Hensen N."/>
            <person name="Bonometti L."/>
            <person name="Westerberg I."/>
            <person name="Brannstrom I.O."/>
            <person name="Guillou S."/>
            <person name="Cros-Aarteil S."/>
            <person name="Calhoun S."/>
            <person name="Haridas S."/>
            <person name="Kuo A."/>
            <person name="Mondo S."/>
            <person name="Pangilinan J."/>
            <person name="Riley R."/>
            <person name="Labutti K."/>
            <person name="Andreopoulos B."/>
            <person name="Lipzen A."/>
            <person name="Chen C."/>
            <person name="Yanf M."/>
            <person name="Daum C."/>
            <person name="Ng V."/>
            <person name="Clum A."/>
            <person name="Ohm R."/>
            <person name="Martin F."/>
            <person name="Silar P."/>
            <person name="Natvig D."/>
            <person name="Lalanne C."/>
            <person name="Gautier V."/>
            <person name="Ament-Velasquez S.L."/>
            <person name="Kruys A."/>
            <person name="Hutchinson M.I."/>
            <person name="Powell A.J."/>
            <person name="Barry K."/>
            <person name="Miller A.N."/>
            <person name="Grigoriev I.V."/>
            <person name="Debuchy R."/>
            <person name="Gladieux P."/>
            <person name="Thoren M.H."/>
            <person name="Johannesson H."/>
        </authorList>
    </citation>
    <scope>NUCLEOTIDE SEQUENCE</scope>
    <source>
        <strain evidence="2">CBS 508.74</strain>
    </source>
</reference>
<feature type="transmembrane region" description="Helical" evidence="1">
    <location>
        <begin position="14"/>
        <end position="32"/>
    </location>
</feature>
<dbReference type="AlphaFoldDB" id="A0AAN6YQN7"/>
<accession>A0AAN6YQN7</accession>
<dbReference type="RefSeq" id="XP_064669325.1">
    <property type="nucleotide sequence ID" value="XM_064808669.1"/>
</dbReference>
<evidence type="ECO:0000256" key="1">
    <source>
        <dbReference type="SAM" id="Phobius"/>
    </source>
</evidence>
<keyword evidence="1" id="KW-1133">Transmembrane helix</keyword>
<evidence type="ECO:0000313" key="2">
    <source>
        <dbReference type="EMBL" id="KAK4111755.1"/>
    </source>
</evidence>
<sequence length="80" mass="9072">MEVGVERDLRGRGLPSWLISSILIGYIGFLVLDSSPCLLHQHDYHAWNILLSRPCPIAHSKRLAAGRRHAVCRSHEHQHS</sequence>
<name>A0AAN6YQN7_9PEZI</name>
<dbReference type="Proteomes" id="UP001302812">
    <property type="component" value="Unassembled WGS sequence"/>
</dbReference>
<gene>
    <name evidence="2" type="ORF">N656DRAFT_150259</name>
</gene>